<evidence type="ECO:0000313" key="3">
    <source>
        <dbReference type="Proteomes" id="UP000492821"/>
    </source>
</evidence>
<evidence type="ECO:0000256" key="2">
    <source>
        <dbReference type="SAM" id="SignalP"/>
    </source>
</evidence>
<accession>A0A7E4W925</accession>
<name>A0A7E4W925_PANRE</name>
<reference evidence="3" key="1">
    <citation type="journal article" date="2013" name="Genetics">
        <title>The draft genome and transcriptome of Panagrellus redivivus are shaped by the harsh demands of a free-living lifestyle.</title>
        <authorList>
            <person name="Srinivasan J."/>
            <person name="Dillman A.R."/>
            <person name="Macchietto M.G."/>
            <person name="Heikkinen L."/>
            <person name="Lakso M."/>
            <person name="Fracchia K.M."/>
            <person name="Antoshechkin I."/>
            <person name="Mortazavi A."/>
            <person name="Wong G."/>
            <person name="Sternberg P.W."/>
        </authorList>
    </citation>
    <scope>NUCLEOTIDE SEQUENCE [LARGE SCALE GENOMIC DNA]</scope>
    <source>
        <strain evidence="3">MT8872</strain>
    </source>
</reference>
<protein>
    <submittedName>
        <fullName evidence="4">EF-hand domain-containing protein</fullName>
    </submittedName>
</protein>
<feature type="compositionally biased region" description="Low complexity" evidence="1">
    <location>
        <begin position="383"/>
        <end position="403"/>
    </location>
</feature>
<feature type="region of interest" description="Disordered" evidence="1">
    <location>
        <begin position="383"/>
        <end position="410"/>
    </location>
</feature>
<organism evidence="3 4">
    <name type="scientific">Panagrellus redivivus</name>
    <name type="common">Microworm</name>
    <dbReference type="NCBI Taxonomy" id="6233"/>
    <lineage>
        <taxon>Eukaryota</taxon>
        <taxon>Metazoa</taxon>
        <taxon>Ecdysozoa</taxon>
        <taxon>Nematoda</taxon>
        <taxon>Chromadorea</taxon>
        <taxon>Rhabditida</taxon>
        <taxon>Tylenchina</taxon>
        <taxon>Panagrolaimomorpha</taxon>
        <taxon>Panagrolaimoidea</taxon>
        <taxon>Panagrolaimidae</taxon>
        <taxon>Panagrellus</taxon>
    </lineage>
</organism>
<feature type="region of interest" description="Disordered" evidence="1">
    <location>
        <begin position="560"/>
        <end position="581"/>
    </location>
</feature>
<feature type="compositionally biased region" description="Basic and acidic residues" evidence="1">
    <location>
        <begin position="183"/>
        <end position="203"/>
    </location>
</feature>
<sequence length="605" mass="64234">MKPPPILVVTLIAIAIVTPATAQFAEIASIVGSVIGSGLAPAAGAAGAATAAGAGAAGALGNLGTLYQLAQGALALTGTGVGIVNQASESSWFPAAVEHAVKANRDFQERLLAGGQGPLAPGAPGGGGGLLPGMTLPGLPGATGTGESSLGTEYGKNFGVDNGAESGEGDDYSDETDTPSPSLEKELQQLEKQDGKRSSENEVKNLGGLTGPVPTSPPVVAAGRPVVTVEIPGNLKKADIVDYEELLGKMWPGKKIEDLDFNVDELTETENGASKMVPALAKLVAALKESNLSKEEFLEIAKQLETNKNIGEPRENTSPVTPLKSSELGSEEQPVPEEEKKYGKNLPELRRILGTHETENGATASTLIPTVIVPSASTTTTWQTTTTVTTTPRPVTRATTVRPKAPHSKNYGSGGFIPVIATTIQPESHRVVNVHPRRIIDNNMPRTDAVKSTPPRAVPTVVAPRPIAKGVPQRPVQLPAQAAPKQIVAATTPQPQQQQPYKSYDQQYQEYLQRYYPAYARPTIPPHLQIQQPYNAYNYYQPQTQYQLQQQTGNFYHVQQPAQQPATVPPTPNTPQYRQYPLAHPNAQGVLLTNQQPQHPFTGRK</sequence>
<feature type="compositionally biased region" description="Polar residues" evidence="1">
    <location>
        <begin position="316"/>
        <end position="328"/>
    </location>
</feature>
<feature type="chain" id="PRO_5028814423" evidence="2">
    <location>
        <begin position="23"/>
        <end position="605"/>
    </location>
</feature>
<feature type="region of interest" description="Disordered" evidence="1">
    <location>
        <begin position="113"/>
        <end position="217"/>
    </location>
</feature>
<keyword evidence="2" id="KW-0732">Signal</keyword>
<feature type="compositionally biased region" description="Acidic residues" evidence="1">
    <location>
        <begin position="167"/>
        <end position="177"/>
    </location>
</feature>
<keyword evidence="3" id="KW-1185">Reference proteome</keyword>
<reference evidence="4" key="2">
    <citation type="submission" date="2020-10" db="UniProtKB">
        <authorList>
            <consortium name="WormBaseParasite"/>
        </authorList>
    </citation>
    <scope>IDENTIFICATION</scope>
</reference>
<feature type="compositionally biased region" description="Low complexity" evidence="1">
    <location>
        <begin position="132"/>
        <end position="146"/>
    </location>
</feature>
<dbReference type="WBParaSite" id="Pan_g7701.t1">
    <property type="protein sequence ID" value="Pan_g7701.t1"/>
    <property type="gene ID" value="Pan_g7701"/>
</dbReference>
<proteinExistence type="predicted"/>
<evidence type="ECO:0000313" key="4">
    <source>
        <dbReference type="WBParaSite" id="Pan_g7701.t1"/>
    </source>
</evidence>
<evidence type="ECO:0000256" key="1">
    <source>
        <dbReference type="SAM" id="MobiDB-lite"/>
    </source>
</evidence>
<feature type="signal peptide" evidence="2">
    <location>
        <begin position="1"/>
        <end position="22"/>
    </location>
</feature>
<dbReference type="Proteomes" id="UP000492821">
    <property type="component" value="Unassembled WGS sequence"/>
</dbReference>
<dbReference type="AlphaFoldDB" id="A0A7E4W925"/>
<feature type="region of interest" description="Disordered" evidence="1">
    <location>
        <begin position="308"/>
        <end position="342"/>
    </location>
</feature>